<accession>A0A9B0TZ19</accession>
<evidence type="ECO:0000256" key="8">
    <source>
        <dbReference type="ARBA" id="ARBA00023180"/>
    </source>
</evidence>
<dbReference type="Gene3D" id="2.40.10.10">
    <property type="entry name" value="Trypsin-like serine proteases"/>
    <property type="match status" value="2"/>
</dbReference>
<proteinExistence type="predicted"/>
<dbReference type="GO" id="GO:0004252">
    <property type="term" value="F:serine-type endopeptidase activity"/>
    <property type="evidence" value="ECO:0007669"/>
    <property type="project" value="InterPro"/>
</dbReference>
<evidence type="ECO:0000256" key="3">
    <source>
        <dbReference type="ARBA" id="ARBA00022670"/>
    </source>
</evidence>
<dbReference type="Pfam" id="PF00089">
    <property type="entry name" value="Trypsin"/>
    <property type="match status" value="2"/>
</dbReference>
<name>A0A9B0TZ19_CHRAS</name>
<evidence type="ECO:0000256" key="5">
    <source>
        <dbReference type="ARBA" id="ARBA00022801"/>
    </source>
</evidence>
<keyword evidence="8" id="KW-0325">Glycoprotein</keyword>
<evidence type="ECO:0000313" key="13">
    <source>
        <dbReference type="RefSeq" id="XP_006873996.1"/>
    </source>
</evidence>
<keyword evidence="7" id="KW-1015">Disulfide bond</keyword>
<protein>
    <submittedName>
        <fullName evidence="13">Mastin-like</fullName>
    </submittedName>
</protein>
<reference evidence="13" key="1">
    <citation type="submission" date="2025-08" db="UniProtKB">
        <authorList>
            <consortium name="RefSeq"/>
        </authorList>
    </citation>
    <scope>IDENTIFICATION</scope>
    <source>
        <tissue evidence="13">Spleen</tissue>
    </source>
</reference>
<dbReference type="AlphaFoldDB" id="A0A9B0TZ19"/>
<dbReference type="Proteomes" id="UP000504623">
    <property type="component" value="Unplaced"/>
</dbReference>
<feature type="domain" description="Peptidase S1" evidence="11">
    <location>
        <begin position="118"/>
        <end position="328"/>
    </location>
</feature>
<keyword evidence="3 9" id="KW-0645">Protease</keyword>
<evidence type="ECO:0000256" key="1">
    <source>
        <dbReference type="ARBA" id="ARBA00004613"/>
    </source>
</evidence>
<evidence type="ECO:0000256" key="10">
    <source>
        <dbReference type="SAM" id="MobiDB-lite"/>
    </source>
</evidence>
<dbReference type="RefSeq" id="XP_006873996.1">
    <property type="nucleotide sequence ID" value="XM_006873934.1"/>
</dbReference>
<dbReference type="PRINTS" id="PR00722">
    <property type="entry name" value="CHYMOTRYPSIN"/>
</dbReference>
<evidence type="ECO:0000259" key="11">
    <source>
        <dbReference type="PROSITE" id="PS50240"/>
    </source>
</evidence>
<dbReference type="InterPro" id="IPR001314">
    <property type="entry name" value="Peptidase_S1A"/>
</dbReference>
<keyword evidence="2" id="KW-0964">Secreted</keyword>
<keyword evidence="4" id="KW-0732">Signal</keyword>
<keyword evidence="12" id="KW-1185">Reference proteome</keyword>
<evidence type="ECO:0000256" key="7">
    <source>
        <dbReference type="ARBA" id="ARBA00023157"/>
    </source>
</evidence>
<gene>
    <name evidence="13" type="primary">LOC102833358</name>
</gene>
<dbReference type="GO" id="GO:0005576">
    <property type="term" value="C:extracellular region"/>
    <property type="evidence" value="ECO:0007669"/>
    <property type="project" value="UniProtKB-SubCell"/>
</dbReference>
<dbReference type="SMART" id="SM00020">
    <property type="entry name" value="Tryp_SPc"/>
    <property type="match status" value="1"/>
</dbReference>
<evidence type="ECO:0000256" key="9">
    <source>
        <dbReference type="RuleBase" id="RU363034"/>
    </source>
</evidence>
<comment type="subcellular location">
    <subcellularLocation>
        <location evidence="1">Secreted</location>
    </subcellularLocation>
</comment>
<dbReference type="FunFam" id="2.40.10.10:FF:000068">
    <property type="entry name" value="transmembrane protease serine 2"/>
    <property type="match status" value="1"/>
</dbReference>
<dbReference type="OrthoDB" id="10061449at2759"/>
<dbReference type="InterPro" id="IPR043504">
    <property type="entry name" value="Peptidase_S1_PA_chymotrypsin"/>
</dbReference>
<dbReference type="InterPro" id="IPR001254">
    <property type="entry name" value="Trypsin_dom"/>
</dbReference>
<dbReference type="PROSITE" id="PS50240">
    <property type="entry name" value="TRYPSIN_DOM"/>
    <property type="match status" value="1"/>
</dbReference>
<keyword evidence="6 9" id="KW-0720">Serine protease</keyword>
<dbReference type="FunFam" id="2.40.10.10:FF:000054">
    <property type="entry name" value="Complement C1r subcomponent"/>
    <property type="match status" value="1"/>
</dbReference>
<keyword evidence="5 9" id="KW-0378">Hydrolase</keyword>
<organism evidence="12 13">
    <name type="scientific">Chrysochloris asiatica</name>
    <name type="common">Cape golden mole</name>
    <dbReference type="NCBI Taxonomy" id="185453"/>
    <lineage>
        <taxon>Eukaryota</taxon>
        <taxon>Metazoa</taxon>
        <taxon>Chordata</taxon>
        <taxon>Craniata</taxon>
        <taxon>Vertebrata</taxon>
        <taxon>Euteleostomi</taxon>
        <taxon>Mammalia</taxon>
        <taxon>Eutheria</taxon>
        <taxon>Afrotheria</taxon>
        <taxon>Chrysochloridae</taxon>
        <taxon>Chrysochlorinae</taxon>
        <taxon>Chrysochloris</taxon>
    </lineage>
</organism>
<sequence length="388" mass="42517">MSKPSGELNLLESQRRDALGSTSSCCADLGSASTSEKFLVYGMPPGISRPLAHSGPLQQYQRLRQVQGRLLWALYSDPSTSVLCQDDMLWLLLLILPCLGDSLPLTPAPRSDAELMGIMGNHKAPSGRWPWQVSLWFYYPENKEWNTQCGGSLIHKEWVLTAAHCVKGVKPENVRVQVGQAQHSWSGDHLNVTEVIPHKDYNDEQGPEERLSPVKDLQEVEVPIVDTGDCSQTFQEIDKVIKEDMLCAGSVDKDSCQGDSGGPLVCKIGHSWVQEGVVSWGSWWQLDRGAQARNRADKQAALRLELETLQQVATMSKGSPSEVTQCSEGLLAHTDPCSVAPELQLHPSRRSACIHGGSSAPARFSSLRAAEDEDPVVSPDLTTQGSHF</sequence>
<dbReference type="InterPro" id="IPR009003">
    <property type="entry name" value="Peptidase_S1_PA"/>
</dbReference>
<dbReference type="PROSITE" id="PS00134">
    <property type="entry name" value="TRYPSIN_HIS"/>
    <property type="match status" value="1"/>
</dbReference>
<dbReference type="CDD" id="cd00190">
    <property type="entry name" value="Tryp_SPc"/>
    <property type="match status" value="1"/>
</dbReference>
<dbReference type="GeneID" id="102833358"/>
<dbReference type="InterPro" id="IPR018114">
    <property type="entry name" value="TRYPSIN_HIS"/>
</dbReference>
<dbReference type="PROSITE" id="PS00135">
    <property type="entry name" value="TRYPSIN_SER"/>
    <property type="match status" value="1"/>
</dbReference>
<dbReference type="PANTHER" id="PTHR24253:SF144">
    <property type="entry name" value="CHYMOTRYPSIN-LIKE PROTEASE CTRL-1-RELATED"/>
    <property type="match status" value="1"/>
</dbReference>
<evidence type="ECO:0000256" key="6">
    <source>
        <dbReference type="ARBA" id="ARBA00022825"/>
    </source>
</evidence>
<dbReference type="InterPro" id="IPR033116">
    <property type="entry name" value="TRYPSIN_SER"/>
</dbReference>
<dbReference type="GO" id="GO:0006508">
    <property type="term" value="P:proteolysis"/>
    <property type="evidence" value="ECO:0007669"/>
    <property type="project" value="UniProtKB-KW"/>
</dbReference>
<evidence type="ECO:0000256" key="2">
    <source>
        <dbReference type="ARBA" id="ARBA00022525"/>
    </source>
</evidence>
<evidence type="ECO:0000313" key="12">
    <source>
        <dbReference type="Proteomes" id="UP000504623"/>
    </source>
</evidence>
<feature type="region of interest" description="Disordered" evidence="10">
    <location>
        <begin position="368"/>
        <end position="388"/>
    </location>
</feature>
<evidence type="ECO:0000256" key="4">
    <source>
        <dbReference type="ARBA" id="ARBA00022729"/>
    </source>
</evidence>
<dbReference type="SUPFAM" id="SSF50494">
    <property type="entry name" value="Trypsin-like serine proteases"/>
    <property type="match status" value="1"/>
</dbReference>
<dbReference type="PANTHER" id="PTHR24253">
    <property type="entry name" value="TRANSMEMBRANE PROTEASE SERINE"/>
    <property type="match status" value="1"/>
</dbReference>